<dbReference type="KEGG" id="hrr:HZS55_20815"/>
<dbReference type="OrthoDB" id="109251at2157"/>
<gene>
    <name evidence="1" type="ORF">HZS55_20815</name>
</gene>
<evidence type="ECO:0000313" key="2">
    <source>
        <dbReference type="Proteomes" id="UP000509667"/>
    </source>
</evidence>
<reference evidence="1 2" key="1">
    <citation type="submission" date="2020-07" db="EMBL/GenBank/DDBJ databases">
        <title>Halosimplex pelagicum sp. nov. and Halosimplex rubrum sp. nov., isolated from salted brown alga Laminaria, and emended description of the genus Halosimplex.</title>
        <authorList>
            <person name="Cui H."/>
        </authorList>
    </citation>
    <scope>NUCLEOTIDE SEQUENCE [LARGE SCALE GENOMIC DNA]</scope>
    <source>
        <strain evidence="1 2">R27</strain>
    </source>
</reference>
<dbReference type="Pfam" id="PF24336">
    <property type="entry name" value="DUF7504"/>
    <property type="match status" value="1"/>
</dbReference>
<dbReference type="InterPro" id="IPR055927">
    <property type="entry name" value="DUF7504"/>
</dbReference>
<protein>
    <submittedName>
        <fullName evidence="1">Uncharacterized protein</fullName>
    </submittedName>
</protein>
<dbReference type="AlphaFoldDB" id="A0A7D5P2V2"/>
<dbReference type="RefSeq" id="WP_179909448.1">
    <property type="nucleotide sequence ID" value="NZ_CP058910.1"/>
</dbReference>
<sequence>MTVRIRGAADIGDATTVLLLAPDVSDRPTDACLTVLDGLDDRIDRAVPVTISQPASEWLSLWEREADTGPPLAACVDVDRTTRSTTETADADGPVPVERVVDPTDLEAIGRRVSDVLQRADDAGDRVGVAVHSLTGVLGYVDEPTAFKFVYTLGEVARRVDGVVVFHLDPAAHDDETVETFRIVCDAVVDADRGRSAGAGL</sequence>
<evidence type="ECO:0000313" key="1">
    <source>
        <dbReference type="EMBL" id="QLH79583.1"/>
    </source>
</evidence>
<keyword evidence="2" id="KW-1185">Reference proteome</keyword>
<proteinExistence type="predicted"/>
<name>A0A7D5P2V2_9EURY</name>
<organism evidence="1 2">
    <name type="scientific">Halosimplex rubrum</name>
    <dbReference type="NCBI Taxonomy" id="869889"/>
    <lineage>
        <taxon>Archaea</taxon>
        <taxon>Methanobacteriati</taxon>
        <taxon>Methanobacteriota</taxon>
        <taxon>Stenosarchaea group</taxon>
        <taxon>Halobacteria</taxon>
        <taxon>Halobacteriales</taxon>
        <taxon>Haloarculaceae</taxon>
        <taxon>Halosimplex</taxon>
    </lineage>
</organism>
<accession>A0A7D5P2V2</accession>
<dbReference type="Proteomes" id="UP000509667">
    <property type="component" value="Chromosome"/>
</dbReference>
<dbReference type="EMBL" id="CP058910">
    <property type="protein sequence ID" value="QLH79583.1"/>
    <property type="molecule type" value="Genomic_DNA"/>
</dbReference>
<dbReference type="GeneID" id="56080360"/>